<proteinExistence type="predicted"/>
<dbReference type="NCBIfam" id="TIGR00254">
    <property type="entry name" value="GGDEF"/>
    <property type="match status" value="1"/>
</dbReference>
<dbReference type="SUPFAM" id="SSF55073">
    <property type="entry name" value="Nucleotide cyclase"/>
    <property type="match status" value="1"/>
</dbReference>
<dbReference type="PROSITE" id="PS50887">
    <property type="entry name" value="GGDEF"/>
    <property type="match status" value="1"/>
</dbReference>
<dbReference type="Gene3D" id="3.30.70.270">
    <property type="match status" value="1"/>
</dbReference>
<dbReference type="AlphaFoldDB" id="A0A1I6SUS4"/>
<dbReference type="EC" id="2.7.7.65" evidence="1"/>
<dbReference type="InterPro" id="IPR050469">
    <property type="entry name" value="Diguanylate_Cyclase"/>
</dbReference>
<dbReference type="Pfam" id="PF00990">
    <property type="entry name" value="GGDEF"/>
    <property type="match status" value="1"/>
</dbReference>
<dbReference type="EMBL" id="FOZV01000006">
    <property type="protein sequence ID" value="SFS80620.1"/>
    <property type="molecule type" value="Genomic_DNA"/>
</dbReference>
<dbReference type="InterPro" id="IPR029787">
    <property type="entry name" value="Nucleotide_cyclase"/>
</dbReference>
<dbReference type="CDD" id="cd01949">
    <property type="entry name" value="GGDEF"/>
    <property type="match status" value="1"/>
</dbReference>
<protein>
    <recommendedName>
        <fullName evidence="1">diguanylate cyclase</fullName>
        <ecNumber evidence="1">2.7.7.65</ecNumber>
    </recommendedName>
</protein>
<keyword evidence="5" id="KW-1185">Reference proteome</keyword>
<evidence type="ECO:0000256" key="1">
    <source>
        <dbReference type="ARBA" id="ARBA00012528"/>
    </source>
</evidence>
<dbReference type="InterPro" id="IPR000160">
    <property type="entry name" value="GGDEF_dom"/>
</dbReference>
<feature type="domain" description="GGDEF" evidence="3">
    <location>
        <begin position="90"/>
        <end position="213"/>
    </location>
</feature>
<sequence length="213" mass="22649">MRPQPTALGSCLAGRAESPAGERLPTVSHAAAIDPFAEIERLRAEVEALRLRAEAAEAAADHDVLTPALNRRGFVAAMKSAMAYCQRHAVPAVLLYLDLDGFKGVNDRLGHAAGDAALVHVAELMRANLRESDAVGRLGGDEFGLLMLNAGLDEGRDKARKLAAALEAEPFMWEGEAAGLGGSFGVRAFVGHTDPEVWLAEADAAMWVRKKGR</sequence>
<comment type="catalytic activity">
    <reaction evidence="2">
        <text>2 GTP = 3',3'-c-di-GMP + 2 diphosphate</text>
        <dbReference type="Rhea" id="RHEA:24898"/>
        <dbReference type="ChEBI" id="CHEBI:33019"/>
        <dbReference type="ChEBI" id="CHEBI:37565"/>
        <dbReference type="ChEBI" id="CHEBI:58805"/>
        <dbReference type="EC" id="2.7.7.65"/>
    </reaction>
</comment>
<evidence type="ECO:0000313" key="4">
    <source>
        <dbReference type="EMBL" id="SFS80620.1"/>
    </source>
</evidence>
<evidence type="ECO:0000259" key="3">
    <source>
        <dbReference type="PROSITE" id="PS50887"/>
    </source>
</evidence>
<dbReference type="PANTHER" id="PTHR45138:SF9">
    <property type="entry name" value="DIGUANYLATE CYCLASE DGCM-RELATED"/>
    <property type="match status" value="1"/>
</dbReference>
<dbReference type="GO" id="GO:0043709">
    <property type="term" value="P:cell adhesion involved in single-species biofilm formation"/>
    <property type="evidence" value="ECO:0007669"/>
    <property type="project" value="TreeGrafter"/>
</dbReference>
<evidence type="ECO:0000256" key="2">
    <source>
        <dbReference type="ARBA" id="ARBA00034247"/>
    </source>
</evidence>
<dbReference type="PANTHER" id="PTHR45138">
    <property type="entry name" value="REGULATORY COMPONENTS OF SENSORY TRANSDUCTION SYSTEM"/>
    <property type="match status" value="1"/>
</dbReference>
<evidence type="ECO:0000313" key="5">
    <source>
        <dbReference type="Proteomes" id="UP000198788"/>
    </source>
</evidence>
<dbReference type="GO" id="GO:1902201">
    <property type="term" value="P:negative regulation of bacterial-type flagellum-dependent cell motility"/>
    <property type="evidence" value="ECO:0007669"/>
    <property type="project" value="TreeGrafter"/>
</dbReference>
<accession>A0A1I6SUS4</accession>
<dbReference type="GO" id="GO:0005886">
    <property type="term" value="C:plasma membrane"/>
    <property type="evidence" value="ECO:0007669"/>
    <property type="project" value="TreeGrafter"/>
</dbReference>
<dbReference type="InterPro" id="IPR043128">
    <property type="entry name" value="Rev_trsase/Diguanyl_cyclase"/>
</dbReference>
<organism evidence="4 5">
    <name type="scientific">Brevundimonas viscosa</name>
    <dbReference type="NCBI Taxonomy" id="871741"/>
    <lineage>
        <taxon>Bacteria</taxon>
        <taxon>Pseudomonadati</taxon>
        <taxon>Pseudomonadota</taxon>
        <taxon>Alphaproteobacteria</taxon>
        <taxon>Caulobacterales</taxon>
        <taxon>Caulobacteraceae</taxon>
        <taxon>Brevundimonas</taxon>
    </lineage>
</organism>
<reference evidence="5" key="1">
    <citation type="submission" date="2016-10" db="EMBL/GenBank/DDBJ databases">
        <authorList>
            <person name="Varghese N."/>
            <person name="Submissions S."/>
        </authorList>
    </citation>
    <scope>NUCLEOTIDE SEQUENCE [LARGE SCALE GENOMIC DNA]</scope>
    <source>
        <strain evidence="5">CGMCC 1.10683</strain>
    </source>
</reference>
<dbReference type="GO" id="GO:0052621">
    <property type="term" value="F:diguanylate cyclase activity"/>
    <property type="evidence" value="ECO:0007669"/>
    <property type="project" value="UniProtKB-EC"/>
</dbReference>
<dbReference type="SMART" id="SM00267">
    <property type="entry name" value="GGDEF"/>
    <property type="match status" value="1"/>
</dbReference>
<dbReference type="STRING" id="871741.SAMN05192570_2691"/>
<name>A0A1I6SUS4_9CAUL</name>
<gene>
    <name evidence="4" type="ORF">SAMN05192570_2691</name>
</gene>
<dbReference type="Proteomes" id="UP000198788">
    <property type="component" value="Unassembled WGS sequence"/>
</dbReference>